<dbReference type="PANTHER" id="PTHR11161">
    <property type="entry name" value="O-ACYLTRANSFERASE"/>
    <property type="match status" value="1"/>
</dbReference>
<comment type="caution">
    <text evidence="2">The sequence shown here is derived from an EMBL/GenBank/DDBJ whole genome shotgun (WGS) entry which is preliminary data.</text>
</comment>
<sequence>MYVYSGNSLISAPWQATDPNIICNLRCALQLIANTSDVSYQQAPKKLTTEAVYMIFVLLAFAILTLIGNLLDIYGYLQRAPTKKKLSEELQERVSKKEVPCLQDGKKSSEITGIGILNGFTFSRQYRGSKGKISWLSIPLRTFTKFTPMEMIVVGFFTTLFSYMGSGSLWPKYDTNPVCKKYWIWNLFYLSNFLSHEKQCIIQIWHLACLMQLQLFSPLLLIPLIKKPKIGYYLTAFVIVSSCLASFALLVKYNLVESLMIMNNVNSDLQTFGDK</sequence>
<feature type="transmembrane region" description="Helical" evidence="1">
    <location>
        <begin position="51"/>
        <end position="77"/>
    </location>
</feature>
<evidence type="ECO:0000256" key="1">
    <source>
        <dbReference type="SAM" id="Phobius"/>
    </source>
</evidence>
<keyword evidence="1" id="KW-0472">Membrane</keyword>
<gene>
    <name evidence="2" type="ORF">LARSCL_LOCUS13011</name>
</gene>
<reference evidence="2 3" key="1">
    <citation type="submission" date="2024-04" db="EMBL/GenBank/DDBJ databases">
        <authorList>
            <person name="Rising A."/>
            <person name="Reimegard J."/>
            <person name="Sonavane S."/>
            <person name="Akerstrom W."/>
            <person name="Nylinder S."/>
            <person name="Hedman E."/>
            <person name="Kallberg Y."/>
        </authorList>
    </citation>
    <scope>NUCLEOTIDE SEQUENCE [LARGE SCALE GENOMIC DNA]</scope>
</reference>
<evidence type="ECO:0000313" key="2">
    <source>
        <dbReference type="EMBL" id="CAL1284183.1"/>
    </source>
</evidence>
<feature type="transmembrane region" description="Helical" evidence="1">
    <location>
        <begin position="204"/>
        <end position="225"/>
    </location>
</feature>
<accession>A0AAV2AJL1</accession>
<dbReference type="InterPro" id="IPR052728">
    <property type="entry name" value="O2_lipid_transport_reg"/>
</dbReference>
<keyword evidence="1" id="KW-0812">Transmembrane</keyword>
<dbReference type="EMBL" id="CAXIEN010000177">
    <property type="protein sequence ID" value="CAL1284183.1"/>
    <property type="molecule type" value="Genomic_DNA"/>
</dbReference>
<protein>
    <submittedName>
        <fullName evidence="2">Uncharacterized protein</fullName>
    </submittedName>
</protein>
<dbReference type="Proteomes" id="UP001497382">
    <property type="component" value="Unassembled WGS sequence"/>
</dbReference>
<keyword evidence="1" id="KW-1133">Transmembrane helix</keyword>
<feature type="transmembrane region" description="Helical" evidence="1">
    <location>
        <begin position="151"/>
        <end position="170"/>
    </location>
</feature>
<feature type="transmembrane region" description="Helical" evidence="1">
    <location>
        <begin position="232"/>
        <end position="251"/>
    </location>
</feature>
<dbReference type="AlphaFoldDB" id="A0AAV2AJL1"/>
<evidence type="ECO:0000313" key="3">
    <source>
        <dbReference type="Proteomes" id="UP001497382"/>
    </source>
</evidence>
<proteinExistence type="predicted"/>
<keyword evidence="3" id="KW-1185">Reference proteome</keyword>
<name>A0AAV2AJL1_9ARAC</name>
<organism evidence="2 3">
    <name type="scientific">Larinioides sclopetarius</name>
    <dbReference type="NCBI Taxonomy" id="280406"/>
    <lineage>
        <taxon>Eukaryota</taxon>
        <taxon>Metazoa</taxon>
        <taxon>Ecdysozoa</taxon>
        <taxon>Arthropoda</taxon>
        <taxon>Chelicerata</taxon>
        <taxon>Arachnida</taxon>
        <taxon>Araneae</taxon>
        <taxon>Araneomorphae</taxon>
        <taxon>Entelegynae</taxon>
        <taxon>Araneoidea</taxon>
        <taxon>Araneidae</taxon>
        <taxon>Larinioides</taxon>
    </lineage>
</organism>
<dbReference type="PANTHER" id="PTHR11161:SF69">
    <property type="entry name" value="NOSE RESISTANT TO FLUOXETINE PROTEIN 6-LIKE PROTEIN"/>
    <property type="match status" value="1"/>
</dbReference>